<feature type="transmembrane region" description="Helical" evidence="5">
    <location>
        <begin position="110"/>
        <end position="129"/>
    </location>
</feature>
<feature type="transmembrane region" description="Helical" evidence="5">
    <location>
        <begin position="12"/>
        <end position="34"/>
    </location>
</feature>
<dbReference type="PANTHER" id="PTHR31310:SF7">
    <property type="entry name" value="PA-PHOSPHATASE RELATED-FAMILY PROTEIN DDB_G0268928"/>
    <property type="match status" value="1"/>
</dbReference>
<proteinExistence type="predicted"/>
<dbReference type="OrthoDB" id="5241565at2"/>
<evidence type="ECO:0000259" key="6">
    <source>
        <dbReference type="Pfam" id="PF14378"/>
    </source>
</evidence>
<keyword evidence="8" id="KW-1185">Reference proteome</keyword>
<feature type="transmembrane region" description="Helical" evidence="5">
    <location>
        <begin position="80"/>
        <end position="98"/>
    </location>
</feature>
<dbReference type="CDD" id="cd03386">
    <property type="entry name" value="PAP2_Aur1_like"/>
    <property type="match status" value="1"/>
</dbReference>
<keyword evidence="3 5" id="KW-1133">Transmembrane helix</keyword>
<dbReference type="PANTHER" id="PTHR31310">
    <property type="match status" value="1"/>
</dbReference>
<evidence type="ECO:0000256" key="3">
    <source>
        <dbReference type="ARBA" id="ARBA00022989"/>
    </source>
</evidence>
<evidence type="ECO:0000256" key="1">
    <source>
        <dbReference type="ARBA" id="ARBA00004141"/>
    </source>
</evidence>
<name>A0A372JG69_9ACTN</name>
<feature type="domain" description="Inositolphosphotransferase Aur1/Ipt1" evidence="6">
    <location>
        <begin position="48"/>
        <end position="230"/>
    </location>
</feature>
<accession>A0A372JG69</accession>
<sequence>MRTFSGTAGAPPLWRELVLIALFYTAYTLTRIILVQDGTGPAFRHARDILSLERTLGIDVELDLNRWLLELPALAKAANLFYVSMHFVVTLSLVVWLYRYRPLEYRWLRAAVMIATGLALVGFWLYPLAPPRFLGSAGFVDPVTALHFWGLYSGDSAGTMTNQYAAMPSMHAGWSLWCGFVLVRLGTQKWVKAVGVAYPVTTVLVILSTANHYILDAVIGSSLIVGSLALSWVLYRRPPEVLQRARGRAGSAVRTGRSRVMVRLRTVAGARSAERV</sequence>
<dbReference type="InterPro" id="IPR052185">
    <property type="entry name" value="IPC_Synthase-Related"/>
</dbReference>
<dbReference type="InterPro" id="IPR026841">
    <property type="entry name" value="Aur1/Ipt1"/>
</dbReference>
<keyword evidence="4 5" id="KW-0472">Membrane</keyword>
<comment type="caution">
    <text evidence="7">The sequence shown here is derived from an EMBL/GenBank/DDBJ whole genome shotgun (WGS) entry which is preliminary data.</text>
</comment>
<gene>
    <name evidence="7" type="ORF">DZF91_25445</name>
</gene>
<evidence type="ECO:0000313" key="7">
    <source>
        <dbReference type="EMBL" id="RFU38864.1"/>
    </source>
</evidence>
<feature type="transmembrane region" description="Helical" evidence="5">
    <location>
        <begin position="213"/>
        <end position="235"/>
    </location>
</feature>
<dbReference type="Proteomes" id="UP000261811">
    <property type="component" value="Unassembled WGS sequence"/>
</dbReference>
<feature type="transmembrane region" description="Helical" evidence="5">
    <location>
        <begin position="164"/>
        <end position="183"/>
    </location>
</feature>
<dbReference type="AlphaFoldDB" id="A0A372JG69"/>
<reference evidence="7 8" key="1">
    <citation type="submission" date="2018-08" db="EMBL/GenBank/DDBJ databases">
        <title>Actinomadura jelena sp. nov., a novel Actinomycete isolated from soil in Chad.</title>
        <authorList>
            <person name="Shi L."/>
        </authorList>
    </citation>
    <scope>NUCLEOTIDE SEQUENCE [LARGE SCALE GENOMIC DNA]</scope>
    <source>
        <strain evidence="7 8">NEAU-G17</strain>
    </source>
</reference>
<keyword evidence="2 5" id="KW-0812">Transmembrane</keyword>
<evidence type="ECO:0000256" key="5">
    <source>
        <dbReference type="SAM" id="Phobius"/>
    </source>
</evidence>
<evidence type="ECO:0000313" key="8">
    <source>
        <dbReference type="Proteomes" id="UP000261811"/>
    </source>
</evidence>
<feature type="transmembrane region" description="Helical" evidence="5">
    <location>
        <begin position="190"/>
        <end position="207"/>
    </location>
</feature>
<dbReference type="EMBL" id="QURH01000673">
    <property type="protein sequence ID" value="RFU38864.1"/>
    <property type="molecule type" value="Genomic_DNA"/>
</dbReference>
<evidence type="ECO:0000256" key="2">
    <source>
        <dbReference type="ARBA" id="ARBA00022692"/>
    </source>
</evidence>
<dbReference type="Pfam" id="PF14378">
    <property type="entry name" value="PAP2_3"/>
    <property type="match status" value="1"/>
</dbReference>
<dbReference type="GO" id="GO:0016020">
    <property type="term" value="C:membrane"/>
    <property type="evidence" value="ECO:0007669"/>
    <property type="project" value="UniProtKB-SubCell"/>
</dbReference>
<organism evidence="7 8">
    <name type="scientific">Actinomadura logoneensis</name>
    <dbReference type="NCBI Taxonomy" id="2293572"/>
    <lineage>
        <taxon>Bacteria</taxon>
        <taxon>Bacillati</taxon>
        <taxon>Actinomycetota</taxon>
        <taxon>Actinomycetes</taxon>
        <taxon>Streptosporangiales</taxon>
        <taxon>Thermomonosporaceae</taxon>
        <taxon>Actinomadura</taxon>
    </lineage>
</organism>
<comment type="subcellular location">
    <subcellularLocation>
        <location evidence="1">Membrane</location>
        <topology evidence="1">Multi-pass membrane protein</topology>
    </subcellularLocation>
</comment>
<evidence type="ECO:0000256" key="4">
    <source>
        <dbReference type="ARBA" id="ARBA00023136"/>
    </source>
</evidence>
<protein>
    <submittedName>
        <fullName evidence="7">PAP2 family protein</fullName>
    </submittedName>
</protein>